<sequence length="433" mass="46659">MSTEPLPRLRRRRIGAALLAAGLAVAGLTACADEEKPGGPTSLTLTIWGNANDKTVMDQRLALAKKALPEIDVKLVQISEEYNTKVQTMFAGGKAPDVLMLSEEINVYSSKGQLEDLTPHLKKANVDPVARFGQGPVDTYSTDGKLWAAPDRGGAMVLYYNKAIFDAQGVAYPDGTWDWAKFREAAQKLTVREGGKVKSWGYAAGDWWPWLLTWMYQNGGSVLDAAGKPVANSPANVEAIQFYNDLVLKDRSAPSPIDYANAGLSNGQPDALFAQGKLAMGTTGFWNIASLKDSKLKWDIAPLWQGKQKAVPAFGSGLAVSSQSKHKDAAARLVAFLTSAEGQAPIVTSGLDVPSNLEVVNSDAFKKPAWNTTGVNLAAFTESASAIYSPPLVPEWNEIQKAYTDEMAPVWNGKDSVQAGLDRVQKSLERILS</sequence>
<comment type="caution">
    <text evidence="2">The sequence shown here is derived from an EMBL/GenBank/DDBJ whole genome shotgun (WGS) entry which is preliminary data.</text>
</comment>
<organism evidence="2 3">
    <name type="scientific">Micromonospora echinofusca</name>
    <dbReference type="NCBI Taxonomy" id="47858"/>
    <lineage>
        <taxon>Bacteria</taxon>
        <taxon>Bacillati</taxon>
        <taxon>Actinomycetota</taxon>
        <taxon>Actinomycetes</taxon>
        <taxon>Micromonosporales</taxon>
        <taxon>Micromonosporaceae</taxon>
        <taxon>Micromonospora</taxon>
    </lineage>
</organism>
<dbReference type="PANTHER" id="PTHR43649:SF12">
    <property type="entry name" value="DIACETYLCHITOBIOSE BINDING PROTEIN DASA"/>
    <property type="match status" value="1"/>
</dbReference>
<protein>
    <submittedName>
        <fullName evidence="2">Extracellular solute-binding protein</fullName>
    </submittedName>
</protein>
<feature type="signal peptide" evidence="1">
    <location>
        <begin position="1"/>
        <end position="32"/>
    </location>
</feature>
<dbReference type="PANTHER" id="PTHR43649">
    <property type="entry name" value="ARABINOSE-BINDING PROTEIN-RELATED"/>
    <property type="match status" value="1"/>
</dbReference>
<dbReference type="SUPFAM" id="SSF53850">
    <property type="entry name" value="Periplasmic binding protein-like II"/>
    <property type="match status" value="1"/>
</dbReference>
<reference evidence="2 3" key="1">
    <citation type="submission" date="2019-12" db="EMBL/GenBank/DDBJ databases">
        <title>Whole genome sequencing of endophytic Actinobacterium Micromonospora sp. MPMI6T.</title>
        <authorList>
            <person name="Evv R."/>
            <person name="Podile A.R."/>
        </authorList>
    </citation>
    <scope>NUCLEOTIDE SEQUENCE [LARGE SCALE GENOMIC DNA]</scope>
    <source>
        <strain evidence="2 3">MPMI6</strain>
    </source>
</reference>
<dbReference type="InterPro" id="IPR050490">
    <property type="entry name" value="Bact_solute-bd_prot1"/>
</dbReference>
<dbReference type="EMBL" id="WVUH01000097">
    <property type="protein sequence ID" value="MBO4207005.1"/>
    <property type="molecule type" value="Genomic_DNA"/>
</dbReference>
<dbReference type="InterPro" id="IPR006059">
    <property type="entry name" value="SBP"/>
</dbReference>
<keyword evidence="1" id="KW-0732">Signal</keyword>
<feature type="chain" id="PRO_5045992384" evidence="1">
    <location>
        <begin position="33"/>
        <end position="433"/>
    </location>
</feature>
<dbReference type="Proteomes" id="UP000823521">
    <property type="component" value="Unassembled WGS sequence"/>
</dbReference>
<dbReference type="RefSeq" id="WP_208813905.1">
    <property type="nucleotide sequence ID" value="NZ_WVUH01000097.1"/>
</dbReference>
<dbReference type="Pfam" id="PF01547">
    <property type="entry name" value="SBP_bac_1"/>
    <property type="match status" value="1"/>
</dbReference>
<gene>
    <name evidence="2" type="ORF">GSF22_13455</name>
</gene>
<accession>A0ABS3VR57</accession>
<name>A0ABS3VR57_MICEH</name>
<proteinExistence type="predicted"/>
<dbReference type="CDD" id="cd13585">
    <property type="entry name" value="PBP2_TMBP_like"/>
    <property type="match status" value="1"/>
</dbReference>
<evidence type="ECO:0000256" key="1">
    <source>
        <dbReference type="SAM" id="SignalP"/>
    </source>
</evidence>
<keyword evidence="3" id="KW-1185">Reference proteome</keyword>
<evidence type="ECO:0000313" key="2">
    <source>
        <dbReference type="EMBL" id="MBO4207005.1"/>
    </source>
</evidence>
<evidence type="ECO:0000313" key="3">
    <source>
        <dbReference type="Proteomes" id="UP000823521"/>
    </source>
</evidence>
<dbReference type="Gene3D" id="3.40.190.10">
    <property type="entry name" value="Periplasmic binding protein-like II"/>
    <property type="match status" value="1"/>
</dbReference>